<feature type="transmembrane region" description="Helical" evidence="1">
    <location>
        <begin position="79"/>
        <end position="98"/>
    </location>
</feature>
<accession>A0A370ICG2</accession>
<keyword evidence="1" id="KW-1133">Transmembrane helix</keyword>
<organism evidence="2 3">
    <name type="scientific">Nocardia pseudobrasiliensis</name>
    <dbReference type="NCBI Taxonomy" id="45979"/>
    <lineage>
        <taxon>Bacteria</taxon>
        <taxon>Bacillati</taxon>
        <taxon>Actinomycetota</taxon>
        <taxon>Actinomycetes</taxon>
        <taxon>Mycobacteriales</taxon>
        <taxon>Nocardiaceae</taxon>
        <taxon>Nocardia</taxon>
    </lineage>
</organism>
<evidence type="ECO:0000256" key="1">
    <source>
        <dbReference type="SAM" id="Phobius"/>
    </source>
</evidence>
<evidence type="ECO:0000313" key="2">
    <source>
        <dbReference type="EMBL" id="RDI68428.1"/>
    </source>
</evidence>
<sequence length="102" mass="10388">MVNDLACPTCHSQDWAQSIPALRATGVATTHETGYYTGIGVASSGLVPVIGTSVTARTSSTALAASLAFEPRQVPTGRLFLLALLLAIPPIGFAAFTASGGR</sequence>
<dbReference type="Proteomes" id="UP000254869">
    <property type="component" value="Unassembled WGS sequence"/>
</dbReference>
<name>A0A370ICG2_9NOCA</name>
<comment type="caution">
    <text evidence="2">The sequence shown here is derived from an EMBL/GenBank/DDBJ whole genome shotgun (WGS) entry which is preliminary data.</text>
</comment>
<keyword evidence="1" id="KW-0812">Transmembrane</keyword>
<gene>
    <name evidence="2" type="ORF">DFR76_102829</name>
</gene>
<proteinExistence type="predicted"/>
<keyword evidence="1" id="KW-0472">Membrane</keyword>
<evidence type="ECO:0000313" key="3">
    <source>
        <dbReference type="Proteomes" id="UP000254869"/>
    </source>
</evidence>
<dbReference type="AlphaFoldDB" id="A0A370ICG2"/>
<dbReference type="EMBL" id="QQBC01000002">
    <property type="protein sequence ID" value="RDI68428.1"/>
    <property type="molecule type" value="Genomic_DNA"/>
</dbReference>
<reference evidence="2 3" key="1">
    <citation type="submission" date="2018-07" db="EMBL/GenBank/DDBJ databases">
        <title>Genomic Encyclopedia of Type Strains, Phase IV (KMG-IV): sequencing the most valuable type-strain genomes for metagenomic binning, comparative biology and taxonomic classification.</title>
        <authorList>
            <person name="Goeker M."/>
        </authorList>
    </citation>
    <scope>NUCLEOTIDE SEQUENCE [LARGE SCALE GENOMIC DNA]</scope>
    <source>
        <strain evidence="2 3">DSM 44290</strain>
    </source>
</reference>
<protein>
    <submittedName>
        <fullName evidence="2">Uncharacterized protein</fullName>
    </submittedName>
</protein>
<keyword evidence="3" id="KW-1185">Reference proteome</keyword>